<proteinExistence type="predicted"/>
<sequence length="378" mass="42429">ELSLQFKEADDRAEILFQPGPNYDLSTGQSQVDFTTPDKVITSSVDGTYSRNVLEAPGIRYFELEFRGVAEDSDRKLVIYLDDMRFIRNRFDDVCRFTPSLYLNNSETFTIYTEGLDISIGTVEFWMQPDWDESGYISADRDIIPSIFKILRPDGKFLTFFLRPSIGFIVIINDRERVYSFQSTFRTFSIDSFQTFHVAVVWDALGRIGGARATLQIVINGEIIYGTTNTWDAIKEGGATLMFGGEVGQAIAANPHNQTATTFTAVPTLPQDNTASAWALLENIKIYNYAKTDFSDINDRELKRTQLLKPSEMLELSLDNVTWHGAGSDSLPLVVRGVEPGADGIVYLRSNIPKGLTGDESRDASLLVRWKTPLVNCD</sequence>
<dbReference type="Gene3D" id="2.60.120.200">
    <property type="match status" value="1"/>
</dbReference>
<dbReference type="EMBL" id="LAZR01047295">
    <property type="protein sequence ID" value="KKK94547.1"/>
    <property type="molecule type" value="Genomic_DNA"/>
</dbReference>
<dbReference type="AlphaFoldDB" id="A0A0F8ZL69"/>
<evidence type="ECO:0000313" key="1">
    <source>
        <dbReference type="EMBL" id="KKK94547.1"/>
    </source>
</evidence>
<gene>
    <name evidence="1" type="ORF">LCGC14_2681740</name>
</gene>
<accession>A0A0F8ZL69</accession>
<organism evidence="1">
    <name type="scientific">marine sediment metagenome</name>
    <dbReference type="NCBI Taxonomy" id="412755"/>
    <lineage>
        <taxon>unclassified sequences</taxon>
        <taxon>metagenomes</taxon>
        <taxon>ecological metagenomes</taxon>
    </lineage>
</organism>
<feature type="non-terminal residue" evidence="1">
    <location>
        <position position="1"/>
    </location>
</feature>
<protein>
    <submittedName>
        <fullName evidence="1">Uncharacterized protein</fullName>
    </submittedName>
</protein>
<dbReference type="InterPro" id="IPR013320">
    <property type="entry name" value="ConA-like_dom_sf"/>
</dbReference>
<dbReference type="SUPFAM" id="SSF49899">
    <property type="entry name" value="Concanavalin A-like lectins/glucanases"/>
    <property type="match status" value="1"/>
</dbReference>
<reference evidence="1" key="1">
    <citation type="journal article" date="2015" name="Nature">
        <title>Complex archaea that bridge the gap between prokaryotes and eukaryotes.</title>
        <authorList>
            <person name="Spang A."/>
            <person name="Saw J.H."/>
            <person name="Jorgensen S.L."/>
            <person name="Zaremba-Niedzwiedzka K."/>
            <person name="Martijn J."/>
            <person name="Lind A.E."/>
            <person name="van Eijk R."/>
            <person name="Schleper C."/>
            <person name="Guy L."/>
            <person name="Ettema T.J."/>
        </authorList>
    </citation>
    <scope>NUCLEOTIDE SEQUENCE</scope>
</reference>
<name>A0A0F8ZL69_9ZZZZ</name>
<comment type="caution">
    <text evidence="1">The sequence shown here is derived from an EMBL/GenBank/DDBJ whole genome shotgun (WGS) entry which is preliminary data.</text>
</comment>